<dbReference type="EMBL" id="JOTN01000007">
    <property type="protein sequence ID" value="KEK19500.1"/>
    <property type="molecule type" value="Genomic_DNA"/>
</dbReference>
<dbReference type="RefSeq" id="WP_034638815.1">
    <property type="nucleotide sequence ID" value="NZ_CBCSJC010000005.1"/>
</dbReference>
<dbReference type="InterPro" id="IPR003791">
    <property type="entry name" value="UPF0178"/>
</dbReference>
<keyword evidence="4" id="KW-1185">Reference proteome</keyword>
<dbReference type="OrthoDB" id="9798918at2"/>
<organism evidence="3 4">
    <name type="scientific">Bacillus manliponensis</name>
    <dbReference type="NCBI Taxonomy" id="574376"/>
    <lineage>
        <taxon>Bacteria</taxon>
        <taxon>Bacillati</taxon>
        <taxon>Bacillota</taxon>
        <taxon>Bacilli</taxon>
        <taxon>Bacillales</taxon>
        <taxon>Bacillaceae</taxon>
        <taxon>Bacillus</taxon>
        <taxon>Bacillus cereus group</taxon>
    </lineage>
</organism>
<dbReference type="Proteomes" id="UP000027822">
    <property type="component" value="Unassembled WGS sequence"/>
</dbReference>
<dbReference type="Pfam" id="PF02639">
    <property type="entry name" value="DUF188"/>
    <property type="match status" value="1"/>
</dbReference>
<comment type="caution">
    <text evidence="3">The sequence shown here is derived from an EMBL/GenBank/DDBJ whole genome shotgun (WGS) entry which is preliminary data.</text>
</comment>
<dbReference type="CDD" id="cd18720">
    <property type="entry name" value="PIN_YqxD-like"/>
    <property type="match status" value="1"/>
</dbReference>
<sequence length="152" mass="17472">MQNISKIFVDADACPVKDEIVQVGAKFHVEIFFIASYAHQSRRQEGNWIYVDSEQDEVDFYIYKEAKKADLVITQDMGLAGLLVQKGVYVLTPRGTTVTEDRMDTILYNRYVSAKLRRQGTFTKGPKAFSKQDRQYFLSNLEKILSNNKGIF</sequence>
<dbReference type="PANTHER" id="PTHR35146">
    <property type="entry name" value="UPF0178 PROTEIN YAII"/>
    <property type="match status" value="1"/>
</dbReference>
<dbReference type="STRING" id="574376.BAMA_22160"/>
<protein>
    <recommendedName>
        <fullName evidence="2">UPF0178 protein BAMA_22160</fullName>
    </recommendedName>
</protein>
<gene>
    <name evidence="3" type="ORF">BAMA_22160</name>
</gene>
<dbReference type="eggNOG" id="COG1671">
    <property type="taxonomic scope" value="Bacteria"/>
</dbReference>
<accession>A0A073JZ34</accession>
<dbReference type="PANTHER" id="PTHR35146:SF1">
    <property type="entry name" value="UPF0178 PROTEIN YAII"/>
    <property type="match status" value="1"/>
</dbReference>
<dbReference type="NCBIfam" id="NF001095">
    <property type="entry name" value="PRK00124.1"/>
    <property type="match status" value="1"/>
</dbReference>
<evidence type="ECO:0000256" key="2">
    <source>
        <dbReference type="HAMAP-Rule" id="MF_00489"/>
    </source>
</evidence>
<evidence type="ECO:0000256" key="1">
    <source>
        <dbReference type="ARBA" id="ARBA00008522"/>
    </source>
</evidence>
<reference evidence="3 4" key="1">
    <citation type="submission" date="2014-06" db="EMBL/GenBank/DDBJ databases">
        <title>Draft genome sequence of Bacillus manliponensis JCM 15802 (MCCC 1A00708).</title>
        <authorList>
            <person name="Lai Q."/>
            <person name="Liu Y."/>
            <person name="Shao Z."/>
        </authorList>
    </citation>
    <scope>NUCLEOTIDE SEQUENCE [LARGE SCALE GENOMIC DNA]</scope>
    <source>
        <strain evidence="3 4">JCM 15802</strain>
    </source>
</reference>
<proteinExistence type="inferred from homology"/>
<evidence type="ECO:0000313" key="4">
    <source>
        <dbReference type="Proteomes" id="UP000027822"/>
    </source>
</evidence>
<comment type="similarity">
    <text evidence="1 2">Belongs to the UPF0178 family.</text>
</comment>
<dbReference type="HAMAP" id="MF_00489">
    <property type="entry name" value="UPF0178"/>
    <property type="match status" value="1"/>
</dbReference>
<evidence type="ECO:0000313" key="3">
    <source>
        <dbReference type="EMBL" id="KEK19500.1"/>
    </source>
</evidence>
<dbReference type="AlphaFoldDB" id="A0A073JZ34"/>
<name>A0A073JZ34_9BACI</name>